<dbReference type="GO" id="GO:0016887">
    <property type="term" value="F:ATP hydrolysis activity"/>
    <property type="evidence" value="ECO:0007669"/>
    <property type="project" value="InterPro"/>
</dbReference>
<dbReference type="PRINTS" id="PR00942">
    <property type="entry name" value="CUATPASEI"/>
</dbReference>
<evidence type="ECO:0000256" key="6">
    <source>
        <dbReference type="ARBA" id="ARBA00022840"/>
    </source>
</evidence>
<dbReference type="SFLD" id="SFLDF00027">
    <property type="entry name" value="p-type_atpase"/>
    <property type="match status" value="1"/>
</dbReference>
<dbReference type="SFLD" id="SFLDS00003">
    <property type="entry name" value="Haloacid_Dehalogenase"/>
    <property type="match status" value="1"/>
</dbReference>
<dbReference type="SUPFAM" id="SSF55008">
    <property type="entry name" value="HMA, heavy metal-associated domain"/>
    <property type="match status" value="1"/>
</dbReference>
<evidence type="ECO:0000256" key="9">
    <source>
        <dbReference type="ARBA" id="ARBA00023136"/>
    </source>
</evidence>
<dbReference type="FunFam" id="3.30.70.100:FF:000043">
    <property type="entry name" value="Copper-transporting ATPase 2"/>
    <property type="match status" value="1"/>
</dbReference>
<dbReference type="NCBIfam" id="TIGR01494">
    <property type="entry name" value="ATPase_P-type"/>
    <property type="match status" value="2"/>
</dbReference>
<dbReference type="CDD" id="cd00371">
    <property type="entry name" value="HMA"/>
    <property type="match status" value="1"/>
</dbReference>
<dbReference type="InterPro" id="IPR023298">
    <property type="entry name" value="ATPase_P-typ_TM_dom_sf"/>
</dbReference>
<keyword evidence="14" id="KW-1185">Reference proteome</keyword>
<dbReference type="SUPFAM" id="SSF81653">
    <property type="entry name" value="Calcium ATPase, transduction domain A"/>
    <property type="match status" value="1"/>
</dbReference>
<evidence type="ECO:0000313" key="13">
    <source>
        <dbReference type="EMBL" id="KAK1922583.1"/>
    </source>
</evidence>
<dbReference type="PANTHER" id="PTHR43520:SF8">
    <property type="entry name" value="P-TYPE CU(+) TRANSPORTER"/>
    <property type="match status" value="1"/>
</dbReference>
<feature type="transmembrane region" description="Helical" evidence="10">
    <location>
        <begin position="510"/>
        <end position="532"/>
    </location>
</feature>
<dbReference type="SUPFAM" id="SSF81660">
    <property type="entry name" value="Metal cation-transporting ATPase, ATP-binding domain N"/>
    <property type="match status" value="1"/>
</dbReference>
<dbReference type="Pfam" id="PF00122">
    <property type="entry name" value="E1-E2_ATPase"/>
    <property type="match status" value="1"/>
</dbReference>
<dbReference type="SUPFAM" id="SSF81665">
    <property type="entry name" value="Calcium ATPase, transmembrane domain M"/>
    <property type="match status" value="1"/>
</dbReference>
<dbReference type="GO" id="GO:0012505">
    <property type="term" value="C:endomembrane system"/>
    <property type="evidence" value="ECO:0007669"/>
    <property type="project" value="UniProtKB-SubCell"/>
</dbReference>
<keyword evidence="3 10" id="KW-0812">Transmembrane</keyword>
<dbReference type="InterPro" id="IPR023214">
    <property type="entry name" value="HAD_sf"/>
</dbReference>
<comment type="subcellular location">
    <subcellularLocation>
        <location evidence="1">Endomembrane system</location>
        <topology evidence="1">Multi-pass membrane protein</topology>
    </subcellularLocation>
    <subcellularLocation>
        <location evidence="10">Membrane</location>
    </subcellularLocation>
</comment>
<dbReference type="SUPFAM" id="SSF56784">
    <property type="entry name" value="HAD-like"/>
    <property type="match status" value="1"/>
</dbReference>
<dbReference type="Gene3D" id="2.70.150.10">
    <property type="entry name" value="Calcium-transporting ATPase, cytoplasmic transduction domain A"/>
    <property type="match status" value="1"/>
</dbReference>
<keyword evidence="9 10" id="KW-0472">Membrane</keyword>
<feature type="transmembrane region" description="Helical" evidence="10">
    <location>
        <begin position="552"/>
        <end position="574"/>
    </location>
</feature>
<dbReference type="Gene3D" id="3.40.50.1000">
    <property type="entry name" value="HAD superfamily/HAD-like"/>
    <property type="match status" value="1"/>
</dbReference>
<evidence type="ECO:0000256" key="5">
    <source>
        <dbReference type="ARBA" id="ARBA00022741"/>
    </source>
</evidence>
<feature type="transmembrane region" description="Helical" evidence="10">
    <location>
        <begin position="927"/>
        <end position="950"/>
    </location>
</feature>
<dbReference type="NCBIfam" id="TIGR01525">
    <property type="entry name" value="ATPase-IB_hvy"/>
    <property type="match status" value="1"/>
</dbReference>
<feature type="transmembrane region" description="Helical" evidence="10">
    <location>
        <begin position="272"/>
        <end position="294"/>
    </location>
</feature>
<dbReference type="InterPro" id="IPR006121">
    <property type="entry name" value="HMA_dom"/>
</dbReference>
<keyword evidence="7" id="KW-1278">Translocase</keyword>
<evidence type="ECO:0000256" key="10">
    <source>
        <dbReference type="RuleBase" id="RU362081"/>
    </source>
</evidence>
<dbReference type="InterPro" id="IPR036163">
    <property type="entry name" value="HMA_dom_sf"/>
</dbReference>
<dbReference type="PROSITE" id="PS01047">
    <property type="entry name" value="HMA_1"/>
    <property type="match status" value="1"/>
</dbReference>
<dbReference type="Gene3D" id="3.30.70.100">
    <property type="match status" value="1"/>
</dbReference>
<dbReference type="PANTHER" id="PTHR43520">
    <property type="entry name" value="ATP7, ISOFORM B"/>
    <property type="match status" value="1"/>
</dbReference>
<dbReference type="InterPro" id="IPR008250">
    <property type="entry name" value="ATPase_P-typ_transduc_dom_A_sf"/>
</dbReference>
<dbReference type="InterPro" id="IPR036412">
    <property type="entry name" value="HAD-like_sf"/>
</dbReference>
<dbReference type="Proteomes" id="UP001182556">
    <property type="component" value="Unassembled WGS sequence"/>
</dbReference>
<dbReference type="InterPro" id="IPR001757">
    <property type="entry name" value="P_typ_ATPase"/>
</dbReference>
<sequence length="1064" mass="112839">MSAPSSPILSRTGHARTPSSSGFLSTITNPLTNIFTSPKLATQALFLDDEAKPGESSAAGAKAYKRVELRVGGMTCGACVASIEGMLSSQNGIHSVQISLLAERGVVEYDPDFVDVDGKAWDDARVAEEIEDIGFEAEVVEQSEEVEVELRVYGLENASLVDPIITTLTSLAGVHSASLPFPHSHLLLVHSPALIPLRTIVDALTAAFPQLSFLPTSTRNDSQLASLKKYKETALWRRTFLISLSFALPVFFVGMMHMYLPHWLMGWTGWKIMTGIYLGDVVCLALTIPVQLFLARRFYENAYKSLKHKSATMDVLVVLGTSAAFFYSVSTMFFAMFSSDPDYRPQTFFDTSTMLITFVSLGRYIENLAKGKTSAALTDLMALTPSSATIYVDPPKDGEAVDASAPTRKIPTELVQVGDVVLLVPGEKISADGVVLNGSTSVDESMVTGESLPVAKAVGSQVIGGTVNGLGTITFRVTRAGADTALSQIVKLVEDAQTSKAPIQHFADKVAGVFVPAVITLALVTFVTWLIISMLKSTGSLPEVFHSPGMSKFGVCLKLCISVVVVACPCALGLSTPTAVMVGTGVGAKNGILIKGGKALEASKNITRVVLDKTGTVTEGKMRVSATAWAPVGAALHSDDGTLDTAATLSRTTAAAPLQRHTILAFVSLAETRSEHPLAVAVAAYGREALSNAGLSPSQGEVVEFESATGEGIEAVIKLHNVSAEERIRIGKADYVLSSSSKTSEAFGSAKMPSGLMTFQEEQSNAAKTVIFVSVIRDSMSIPILALALSDAPKPSSVHAINALQSMGISVTLLTGDARATACAIAREVGIDEDDVYAGISPKGKAKVVKDIMDREVLNGRGGVAMVGDGINDSPALVAASLGIALGSGTSVAIEAADMVLMRSDLLDVVAALDLGQTIFRKIRWNLLWACCYNVLMIPLAMGVLLPWNIHLHPMMAALAMAFSSVSVVASSLTLRWWRRPRSSVMPGDKYVDGGVNQGISELVEDGRAAMVDSLRSLIRLGEAAKRRGSTLPLLRRLSVRRSVDRGEYEAIPLGRDSPAPFGV</sequence>
<dbReference type="GO" id="GO:0005507">
    <property type="term" value="F:copper ion binding"/>
    <property type="evidence" value="ECO:0007669"/>
    <property type="project" value="TreeGrafter"/>
</dbReference>
<dbReference type="PRINTS" id="PR00119">
    <property type="entry name" value="CATATPASE"/>
</dbReference>
<proteinExistence type="inferred from homology"/>
<organism evidence="13 14">
    <name type="scientific">Papiliotrema laurentii</name>
    <name type="common">Cryptococcus laurentii</name>
    <dbReference type="NCBI Taxonomy" id="5418"/>
    <lineage>
        <taxon>Eukaryota</taxon>
        <taxon>Fungi</taxon>
        <taxon>Dikarya</taxon>
        <taxon>Basidiomycota</taxon>
        <taxon>Agaricomycotina</taxon>
        <taxon>Tremellomycetes</taxon>
        <taxon>Tremellales</taxon>
        <taxon>Rhynchogastremaceae</taxon>
        <taxon>Papiliotrema</taxon>
    </lineage>
</organism>
<accession>A0AAD9CXQ8</accession>
<reference evidence="13" key="1">
    <citation type="submission" date="2023-02" db="EMBL/GenBank/DDBJ databases">
        <title>Identification and recombinant expression of a fungal hydrolase from Papiliotrema laurentii that hydrolyzes apple cutin and clears colloidal polyester polyurethane.</title>
        <authorList>
            <consortium name="DOE Joint Genome Institute"/>
            <person name="Roman V.A."/>
            <person name="Bojanowski C."/>
            <person name="Crable B.R."/>
            <person name="Wagner D.N."/>
            <person name="Hung C.S."/>
            <person name="Nadeau L.J."/>
            <person name="Schratz L."/>
            <person name="Haridas S."/>
            <person name="Pangilinan J."/>
            <person name="Lipzen A."/>
            <person name="Na H."/>
            <person name="Yan M."/>
            <person name="Ng V."/>
            <person name="Grigoriev I.V."/>
            <person name="Spatafora J.W."/>
            <person name="Barlow D."/>
            <person name="Biffinger J."/>
            <person name="Kelley-Loughnane N."/>
            <person name="Varaljay V.A."/>
            <person name="Crookes-Goodson W.J."/>
        </authorList>
    </citation>
    <scope>NUCLEOTIDE SEQUENCE</scope>
    <source>
        <strain evidence="13">5307AH</strain>
    </source>
</reference>
<dbReference type="InterPro" id="IPR018303">
    <property type="entry name" value="ATPase_P-typ_P_site"/>
</dbReference>
<evidence type="ECO:0000256" key="11">
    <source>
        <dbReference type="SAM" id="MobiDB-lite"/>
    </source>
</evidence>
<dbReference type="GO" id="GO:0055070">
    <property type="term" value="P:copper ion homeostasis"/>
    <property type="evidence" value="ECO:0007669"/>
    <property type="project" value="TreeGrafter"/>
</dbReference>
<feature type="transmembrane region" description="Helical" evidence="10">
    <location>
        <begin position="348"/>
        <end position="365"/>
    </location>
</feature>
<dbReference type="InterPro" id="IPR059000">
    <property type="entry name" value="ATPase_P-type_domA"/>
</dbReference>
<keyword evidence="5 10" id="KW-0547">Nucleotide-binding</keyword>
<keyword evidence="6 10" id="KW-0067">ATP-binding</keyword>
<evidence type="ECO:0000256" key="4">
    <source>
        <dbReference type="ARBA" id="ARBA00022723"/>
    </source>
</evidence>
<evidence type="ECO:0000256" key="1">
    <source>
        <dbReference type="ARBA" id="ARBA00004127"/>
    </source>
</evidence>
<evidence type="ECO:0000256" key="8">
    <source>
        <dbReference type="ARBA" id="ARBA00022989"/>
    </source>
</evidence>
<dbReference type="InterPro" id="IPR017969">
    <property type="entry name" value="Heavy-metal-associated_CS"/>
</dbReference>
<comment type="similarity">
    <text evidence="2 10">Belongs to the cation transport ATPase (P-type) (TC 3.A.3) family. Type IB subfamily.</text>
</comment>
<protein>
    <submittedName>
        <fullName evidence="13">E1-E2 ATPase-domain-containing protein</fullName>
    </submittedName>
</protein>
<dbReference type="Pfam" id="PF00702">
    <property type="entry name" value="Hydrolase"/>
    <property type="match status" value="1"/>
</dbReference>
<dbReference type="PRINTS" id="PR00943">
    <property type="entry name" value="CUATPASE"/>
</dbReference>
<dbReference type="PROSITE" id="PS50846">
    <property type="entry name" value="HMA_2"/>
    <property type="match status" value="1"/>
</dbReference>
<evidence type="ECO:0000313" key="14">
    <source>
        <dbReference type="Proteomes" id="UP001182556"/>
    </source>
</evidence>
<feature type="transmembrane region" description="Helical" evidence="10">
    <location>
        <begin position="315"/>
        <end position="336"/>
    </location>
</feature>
<keyword evidence="8 10" id="KW-1133">Transmembrane helix</keyword>
<evidence type="ECO:0000259" key="12">
    <source>
        <dbReference type="PROSITE" id="PS50846"/>
    </source>
</evidence>
<feature type="region of interest" description="Disordered" evidence="11">
    <location>
        <begin position="1"/>
        <end position="22"/>
    </location>
</feature>
<dbReference type="EMBL" id="JAODAN010000008">
    <property type="protein sequence ID" value="KAK1922583.1"/>
    <property type="molecule type" value="Genomic_DNA"/>
</dbReference>
<dbReference type="InterPro" id="IPR044492">
    <property type="entry name" value="P_typ_ATPase_HD_dom"/>
</dbReference>
<evidence type="ECO:0000256" key="3">
    <source>
        <dbReference type="ARBA" id="ARBA00022692"/>
    </source>
</evidence>
<dbReference type="AlphaFoldDB" id="A0AAD9CXQ8"/>
<gene>
    <name evidence="13" type="ORF">DB88DRAFT_360452</name>
</gene>
<comment type="caution">
    <text evidence="13">The sequence shown here is derived from an EMBL/GenBank/DDBJ whole genome shotgun (WGS) entry which is preliminary data.</text>
</comment>
<name>A0AAD9CXQ8_PAPLA</name>
<dbReference type="GO" id="GO:0016020">
    <property type="term" value="C:membrane"/>
    <property type="evidence" value="ECO:0007669"/>
    <property type="project" value="UniProtKB-SubCell"/>
</dbReference>
<evidence type="ECO:0000256" key="2">
    <source>
        <dbReference type="ARBA" id="ARBA00006024"/>
    </source>
</evidence>
<dbReference type="InterPro" id="IPR027256">
    <property type="entry name" value="P-typ_ATPase_IB"/>
</dbReference>
<dbReference type="FunFam" id="2.70.150.10:FF:000002">
    <property type="entry name" value="Copper-transporting ATPase 1, putative"/>
    <property type="match status" value="1"/>
</dbReference>
<feature type="transmembrane region" description="Helical" evidence="10">
    <location>
        <begin position="956"/>
        <end position="978"/>
    </location>
</feature>
<dbReference type="Pfam" id="PF00403">
    <property type="entry name" value="HMA"/>
    <property type="match status" value="1"/>
</dbReference>
<dbReference type="SFLD" id="SFLDG00002">
    <property type="entry name" value="C1.7:_P-type_atpase_like"/>
    <property type="match status" value="1"/>
</dbReference>
<dbReference type="CDD" id="cd02094">
    <property type="entry name" value="P-type_ATPase_Cu-like"/>
    <property type="match status" value="1"/>
</dbReference>
<evidence type="ECO:0000256" key="7">
    <source>
        <dbReference type="ARBA" id="ARBA00022967"/>
    </source>
</evidence>
<dbReference type="GO" id="GO:0043682">
    <property type="term" value="F:P-type divalent copper transporter activity"/>
    <property type="evidence" value="ECO:0007669"/>
    <property type="project" value="TreeGrafter"/>
</dbReference>
<feature type="domain" description="HMA" evidence="12">
    <location>
        <begin position="65"/>
        <end position="138"/>
    </location>
</feature>
<dbReference type="Gene3D" id="3.40.1110.10">
    <property type="entry name" value="Calcium-transporting ATPase, cytoplasmic domain N"/>
    <property type="match status" value="1"/>
</dbReference>
<keyword evidence="4 10" id="KW-0479">Metal-binding</keyword>
<dbReference type="InterPro" id="IPR023299">
    <property type="entry name" value="ATPase_P-typ_cyto_dom_N"/>
</dbReference>
<dbReference type="GO" id="GO:0005524">
    <property type="term" value="F:ATP binding"/>
    <property type="evidence" value="ECO:0007669"/>
    <property type="project" value="UniProtKB-UniRule"/>
</dbReference>
<dbReference type="PROSITE" id="PS00154">
    <property type="entry name" value="ATPASE_E1_E2"/>
    <property type="match status" value="1"/>
</dbReference>
<feature type="transmembrane region" description="Helical" evidence="10">
    <location>
        <begin position="239"/>
        <end position="260"/>
    </location>
</feature>